<evidence type="ECO:0000259" key="4">
    <source>
        <dbReference type="Pfam" id="PF02557"/>
    </source>
</evidence>
<dbReference type="Proteomes" id="UP000240542">
    <property type="component" value="Unassembled WGS sequence"/>
</dbReference>
<dbReference type="PANTHER" id="PTHR34385">
    <property type="entry name" value="D-ALANYL-D-ALANINE CARBOXYPEPTIDASE"/>
    <property type="match status" value="1"/>
</dbReference>
<feature type="transmembrane region" description="Helical" evidence="3">
    <location>
        <begin position="33"/>
        <end position="51"/>
    </location>
</feature>
<dbReference type="InterPro" id="IPR003709">
    <property type="entry name" value="VanY-like_core_dom"/>
</dbReference>
<keyword evidence="3" id="KW-0812">Transmembrane</keyword>
<dbReference type="GO" id="GO:0006508">
    <property type="term" value="P:proteolysis"/>
    <property type="evidence" value="ECO:0007669"/>
    <property type="project" value="InterPro"/>
</dbReference>
<gene>
    <name evidence="5" type="ORF">CLV63_10579</name>
</gene>
<feature type="region of interest" description="Disordered" evidence="2">
    <location>
        <begin position="1"/>
        <end position="25"/>
    </location>
</feature>
<dbReference type="PANTHER" id="PTHR34385:SF1">
    <property type="entry name" value="PEPTIDOGLYCAN L-ALANYL-D-GLUTAMATE ENDOPEPTIDASE CWLK"/>
    <property type="match status" value="1"/>
</dbReference>
<evidence type="ECO:0000256" key="2">
    <source>
        <dbReference type="SAM" id="MobiDB-lite"/>
    </source>
</evidence>
<name>A0A2P8DMG0_9ACTN</name>
<reference evidence="5 6" key="1">
    <citation type="submission" date="2018-03" db="EMBL/GenBank/DDBJ databases">
        <title>Genomic Encyclopedia of Archaeal and Bacterial Type Strains, Phase II (KMG-II): from individual species to whole genera.</title>
        <authorList>
            <person name="Goeker M."/>
        </authorList>
    </citation>
    <scope>NUCLEOTIDE SEQUENCE [LARGE SCALE GENOMIC DNA]</scope>
    <source>
        <strain evidence="5 6">DSM 45312</strain>
    </source>
</reference>
<keyword evidence="5" id="KW-0121">Carboxypeptidase</keyword>
<evidence type="ECO:0000313" key="6">
    <source>
        <dbReference type="Proteomes" id="UP000240542"/>
    </source>
</evidence>
<keyword evidence="6" id="KW-1185">Reference proteome</keyword>
<dbReference type="Pfam" id="PF02557">
    <property type="entry name" value="VanY"/>
    <property type="match status" value="1"/>
</dbReference>
<keyword evidence="3" id="KW-0472">Membrane</keyword>
<sequence length="377" mass="41370">MPFVPGSTRRGSAGSPGGISPAAEPRPVSRARLAFGVCMVLVFALFLIPGAQTAFDPAGDAAYADNDLKSLKDRAEKSKDELEKATKAYTKREKALENAQDDLVKTLHKLQQTELKLSDMREPLAKLAVTMYKQPDVGAASLVTSGSITSDLQAESHVLKLSENQEALLEEANGLKRQQQGYTTKAQDLQSSTQLEKVELKDDLDKLKKQSKTSTDKLLKELKDRGLSVEAYEAGVECDPDKGAAAADYPNGLLPQDALCKLHEGDHKLRADAAIDFLKMNEAYNEEFGTDICLTSSYRDLANQQRVYSEQPPGNAAVPGTSNHGLGQAVDLCGGVQNEGTPQFNWLEANSTEFGWFHPQWAYSSPYEPWHWEYKTE</sequence>
<dbReference type="InterPro" id="IPR009045">
    <property type="entry name" value="Zn_M74/Hedgehog-like"/>
</dbReference>
<proteinExistence type="predicted"/>
<organism evidence="5 6">
    <name type="scientific">Murinocardiopsis flavida</name>
    <dbReference type="NCBI Taxonomy" id="645275"/>
    <lineage>
        <taxon>Bacteria</taxon>
        <taxon>Bacillati</taxon>
        <taxon>Actinomycetota</taxon>
        <taxon>Actinomycetes</taxon>
        <taxon>Streptosporangiales</taxon>
        <taxon>Nocardiopsidaceae</taxon>
        <taxon>Murinocardiopsis</taxon>
    </lineage>
</organism>
<evidence type="ECO:0000313" key="5">
    <source>
        <dbReference type="EMBL" id="PSK98406.1"/>
    </source>
</evidence>
<dbReference type="SUPFAM" id="SSF55166">
    <property type="entry name" value="Hedgehog/DD-peptidase"/>
    <property type="match status" value="1"/>
</dbReference>
<keyword evidence="1" id="KW-0175">Coiled coil</keyword>
<feature type="domain" description="D-alanyl-D-alanine carboxypeptidase-like core" evidence="4">
    <location>
        <begin position="267"/>
        <end position="375"/>
    </location>
</feature>
<protein>
    <submittedName>
        <fullName evidence="5">D-alanyl-D-alanine carboxypeptidase-like protein</fullName>
    </submittedName>
</protein>
<keyword evidence="5" id="KW-0378">Hydrolase</keyword>
<dbReference type="CDD" id="cd14814">
    <property type="entry name" value="Peptidase_M15"/>
    <property type="match status" value="1"/>
</dbReference>
<evidence type="ECO:0000256" key="1">
    <source>
        <dbReference type="SAM" id="Coils"/>
    </source>
</evidence>
<dbReference type="Gene3D" id="3.30.1380.10">
    <property type="match status" value="1"/>
</dbReference>
<accession>A0A2P8DMG0</accession>
<keyword evidence="5" id="KW-0645">Protease</keyword>
<comment type="caution">
    <text evidence="5">The sequence shown here is derived from an EMBL/GenBank/DDBJ whole genome shotgun (WGS) entry which is preliminary data.</text>
</comment>
<dbReference type="AlphaFoldDB" id="A0A2P8DMG0"/>
<dbReference type="GO" id="GO:0004180">
    <property type="term" value="F:carboxypeptidase activity"/>
    <property type="evidence" value="ECO:0007669"/>
    <property type="project" value="UniProtKB-KW"/>
</dbReference>
<keyword evidence="3" id="KW-1133">Transmembrane helix</keyword>
<feature type="coiled-coil region" evidence="1">
    <location>
        <begin position="158"/>
        <end position="217"/>
    </location>
</feature>
<feature type="coiled-coil region" evidence="1">
    <location>
        <begin position="61"/>
        <end position="116"/>
    </location>
</feature>
<dbReference type="InterPro" id="IPR052179">
    <property type="entry name" value="DD-CPase-like"/>
</dbReference>
<evidence type="ECO:0000256" key="3">
    <source>
        <dbReference type="SAM" id="Phobius"/>
    </source>
</evidence>
<dbReference type="EMBL" id="PYGA01000005">
    <property type="protein sequence ID" value="PSK98406.1"/>
    <property type="molecule type" value="Genomic_DNA"/>
</dbReference>